<name>A0AAE1APH3_9GAST</name>
<keyword evidence="7" id="KW-1185">Reference proteome</keyword>
<comment type="caution">
    <text evidence="6">The sequence shown here is derived from an EMBL/GenBank/DDBJ whole genome shotgun (WGS) entry which is preliminary data.</text>
</comment>
<evidence type="ECO:0000256" key="1">
    <source>
        <dbReference type="ARBA" id="ARBA00004141"/>
    </source>
</evidence>
<evidence type="ECO:0000256" key="5">
    <source>
        <dbReference type="SAM" id="Phobius"/>
    </source>
</evidence>
<accession>A0AAE1APH3</accession>
<keyword evidence="3 5" id="KW-1133">Transmembrane helix</keyword>
<evidence type="ECO:0000256" key="2">
    <source>
        <dbReference type="ARBA" id="ARBA00022692"/>
    </source>
</evidence>
<evidence type="ECO:0000256" key="3">
    <source>
        <dbReference type="ARBA" id="ARBA00022989"/>
    </source>
</evidence>
<keyword evidence="4 5" id="KW-0472">Membrane</keyword>
<comment type="subcellular location">
    <subcellularLocation>
        <location evidence="1">Membrane</location>
        <topology evidence="1">Multi-pass membrane protein</topology>
    </subcellularLocation>
</comment>
<evidence type="ECO:0000313" key="7">
    <source>
        <dbReference type="Proteomes" id="UP001283361"/>
    </source>
</evidence>
<reference evidence="6" key="1">
    <citation type="journal article" date="2023" name="G3 (Bethesda)">
        <title>A reference genome for the long-term kleptoplast-retaining sea slug Elysia crispata morphotype clarki.</title>
        <authorList>
            <person name="Eastman K.E."/>
            <person name="Pendleton A.L."/>
            <person name="Shaikh M.A."/>
            <person name="Suttiyut T."/>
            <person name="Ogas R."/>
            <person name="Tomko P."/>
            <person name="Gavelis G."/>
            <person name="Widhalm J.R."/>
            <person name="Wisecaver J.H."/>
        </authorList>
    </citation>
    <scope>NUCLEOTIDE SEQUENCE</scope>
    <source>
        <strain evidence="6">ECLA1</strain>
    </source>
</reference>
<dbReference type="InterPro" id="IPR004031">
    <property type="entry name" value="PMP22/EMP/MP20/Claudin"/>
</dbReference>
<proteinExistence type="predicted"/>
<dbReference type="PANTHER" id="PTHR10671:SF108">
    <property type="entry name" value="CLAUDIN FAMILY PROTEIN-RELATED"/>
    <property type="match status" value="1"/>
</dbReference>
<dbReference type="PANTHER" id="PTHR10671">
    <property type="entry name" value="EPITHELIAL MEMBRANE PROTEIN-RELATED"/>
    <property type="match status" value="1"/>
</dbReference>
<feature type="transmembrane region" description="Helical" evidence="5">
    <location>
        <begin position="28"/>
        <end position="49"/>
    </location>
</feature>
<dbReference type="InterPro" id="IPR050579">
    <property type="entry name" value="PMP-22/EMP/MP20-like"/>
</dbReference>
<protein>
    <submittedName>
        <fullName evidence="6">Uncharacterized protein</fullName>
    </submittedName>
</protein>
<feature type="transmembrane region" description="Helical" evidence="5">
    <location>
        <begin position="101"/>
        <end position="122"/>
    </location>
</feature>
<dbReference type="AlphaFoldDB" id="A0AAE1APH3"/>
<sequence>MSADKEDDDTGGRFFLCESSSILSKLSVGVAFVALVFQVVSVACPYWIIAEIRGKQAMHGGLWVECSLSNIFTTRESWVCLSFYTAHHVEKLPGFLKAVQGMAVLVLLCQVTFTFLLALYAILPKLQGRKYALFTALGCSVCAAVFGLIGGSVYAAEYPTPQDLLQLHRVEPLIQGVKMSISLLDGVQECHTLSHCVTECDTLIDCDK</sequence>
<evidence type="ECO:0000256" key="4">
    <source>
        <dbReference type="ARBA" id="ARBA00023136"/>
    </source>
</evidence>
<evidence type="ECO:0000313" key="6">
    <source>
        <dbReference type="EMBL" id="KAK3790881.1"/>
    </source>
</evidence>
<dbReference type="Pfam" id="PF00822">
    <property type="entry name" value="PMP22_Claudin"/>
    <property type="match status" value="1"/>
</dbReference>
<feature type="transmembrane region" description="Helical" evidence="5">
    <location>
        <begin position="134"/>
        <end position="156"/>
    </location>
</feature>
<dbReference type="Gene3D" id="1.20.140.150">
    <property type="match status" value="1"/>
</dbReference>
<keyword evidence="2 5" id="KW-0812">Transmembrane</keyword>
<dbReference type="Proteomes" id="UP001283361">
    <property type="component" value="Unassembled WGS sequence"/>
</dbReference>
<organism evidence="6 7">
    <name type="scientific">Elysia crispata</name>
    <name type="common">lettuce slug</name>
    <dbReference type="NCBI Taxonomy" id="231223"/>
    <lineage>
        <taxon>Eukaryota</taxon>
        <taxon>Metazoa</taxon>
        <taxon>Spiralia</taxon>
        <taxon>Lophotrochozoa</taxon>
        <taxon>Mollusca</taxon>
        <taxon>Gastropoda</taxon>
        <taxon>Heterobranchia</taxon>
        <taxon>Euthyneura</taxon>
        <taxon>Panpulmonata</taxon>
        <taxon>Sacoglossa</taxon>
        <taxon>Placobranchoidea</taxon>
        <taxon>Plakobranchidae</taxon>
        <taxon>Elysia</taxon>
    </lineage>
</organism>
<gene>
    <name evidence="6" type="ORF">RRG08_012138</name>
</gene>
<dbReference type="GO" id="GO:0005886">
    <property type="term" value="C:plasma membrane"/>
    <property type="evidence" value="ECO:0007669"/>
    <property type="project" value="TreeGrafter"/>
</dbReference>
<dbReference type="EMBL" id="JAWDGP010001508">
    <property type="protein sequence ID" value="KAK3790881.1"/>
    <property type="molecule type" value="Genomic_DNA"/>
</dbReference>